<dbReference type="Pfam" id="PF05597">
    <property type="entry name" value="Phasin"/>
    <property type="match status" value="1"/>
</dbReference>
<dbReference type="Proteomes" id="UP000236721">
    <property type="component" value="Unassembled WGS sequence"/>
</dbReference>
<dbReference type="RefSeq" id="WP_244183096.1">
    <property type="nucleotide sequence ID" value="NZ_FNVG01000012.1"/>
</dbReference>
<sequence length="123" mass="14145">MSKLSTVDQTATQIVESGESMTRNIWLAGLGMYSRSVEEAQSINQKTNRMFDELVERGKEVEQAAKDKIDLTRDKTADHLEDQMNDVMYRFSGIDRTKLDRLDEKIEKLTTIVEAMLEQQAKK</sequence>
<proteinExistence type="predicted"/>
<dbReference type="NCBIfam" id="NF047773">
    <property type="entry name" value="phas_rel_Lepto"/>
    <property type="match status" value="1"/>
</dbReference>
<keyword evidence="2" id="KW-1185">Reference proteome</keyword>
<evidence type="ECO:0000313" key="1">
    <source>
        <dbReference type="EMBL" id="SEG37245.1"/>
    </source>
</evidence>
<reference evidence="2" key="1">
    <citation type="submission" date="2016-10" db="EMBL/GenBank/DDBJ databases">
        <authorList>
            <person name="Varghese N."/>
            <person name="Submissions S."/>
        </authorList>
    </citation>
    <scope>NUCLEOTIDE SEQUENCE [LARGE SCALE GENOMIC DNA]</scope>
    <source>
        <strain evidence="2">CGMCC 1.7062</strain>
    </source>
</reference>
<protein>
    <submittedName>
        <fullName evidence="1">Poly(Hydroxyalkanoate) granule-associated protein</fullName>
    </submittedName>
</protein>
<dbReference type="InterPro" id="IPR008769">
    <property type="entry name" value="PhaF_PhaI"/>
</dbReference>
<organism evidence="1 2">
    <name type="scientific">Vibrio hangzhouensis</name>
    <dbReference type="NCBI Taxonomy" id="462991"/>
    <lineage>
        <taxon>Bacteria</taxon>
        <taxon>Pseudomonadati</taxon>
        <taxon>Pseudomonadota</taxon>
        <taxon>Gammaproteobacteria</taxon>
        <taxon>Vibrionales</taxon>
        <taxon>Vibrionaceae</taxon>
        <taxon>Vibrio</taxon>
    </lineage>
</organism>
<dbReference type="AlphaFoldDB" id="A0A1H5ZND2"/>
<accession>A0A1H5ZND2</accession>
<gene>
    <name evidence="1" type="ORF">SAMN04488244_11251</name>
</gene>
<dbReference type="EMBL" id="FNVG01000012">
    <property type="protein sequence ID" value="SEG37245.1"/>
    <property type="molecule type" value="Genomic_DNA"/>
</dbReference>
<evidence type="ECO:0000313" key="2">
    <source>
        <dbReference type="Proteomes" id="UP000236721"/>
    </source>
</evidence>
<name>A0A1H5ZND2_9VIBR</name>